<keyword evidence="2" id="KW-0274">FAD</keyword>
<dbReference type="EMBL" id="JACHOV010000002">
    <property type="protein sequence ID" value="MBB4640174.1"/>
    <property type="molecule type" value="Genomic_DNA"/>
</dbReference>
<organism evidence="4 5">
    <name type="scientific">Rhizorhapis suberifaciens</name>
    <name type="common">corky root of lettuce</name>
    <dbReference type="NCBI Taxonomy" id="13656"/>
    <lineage>
        <taxon>Bacteria</taxon>
        <taxon>Pseudomonadati</taxon>
        <taxon>Pseudomonadota</taxon>
        <taxon>Alphaproteobacteria</taxon>
        <taxon>Sphingomonadales</taxon>
        <taxon>Sphingomonadaceae</taxon>
        <taxon>Rhizorhapis</taxon>
    </lineage>
</organism>
<dbReference type="InterPro" id="IPR036188">
    <property type="entry name" value="FAD/NAD-bd_sf"/>
</dbReference>
<gene>
    <name evidence="4" type="ORF">HNQ99_000462</name>
</gene>
<accession>A0A840HRK3</accession>
<proteinExistence type="predicted"/>
<evidence type="ECO:0000313" key="5">
    <source>
        <dbReference type="Proteomes" id="UP000575068"/>
    </source>
</evidence>
<dbReference type="SUPFAM" id="SSF51905">
    <property type="entry name" value="FAD/NAD(P)-binding domain"/>
    <property type="match status" value="2"/>
</dbReference>
<dbReference type="InterPro" id="IPR020946">
    <property type="entry name" value="Flavin_mOase-like"/>
</dbReference>
<protein>
    <submittedName>
        <fullName evidence="4">Putative flavoprotein involved in K+ transport</fullName>
    </submittedName>
</protein>
<reference evidence="4 5" key="1">
    <citation type="submission" date="2020-08" db="EMBL/GenBank/DDBJ databases">
        <title>Genomic Encyclopedia of Type Strains, Phase IV (KMG-IV): sequencing the most valuable type-strain genomes for metagenomic binning, comparative biology and taxonomic classification.</title>
        <authorList>
            <person name="Goeker M."/>
        </authorList>
    </citation>
    <scope>NUCLEOTIDE SEQUENCE [LARGE SCALE GENOMIC DNA]</scope>
    <source>
        <strain evidence="4 5">DSM 7465</strain>
    </source>
</reference>
<dbReference type="InterPro" id="IPR050982">
    <property type="entry name" value="Auxin_biosynth/cation_transpt"/>
</dbReference>
<dbReference type="PANTHER" id="PTHR43539">
    <property type="entry name" value="FLAVIN-BINDING MONOOXYGENASE-LIKE PROTEIN (AFU_ORTHOLOGUE AFUA_4G09220)"/>
    <property type="match status" value="1"/>
</dbReference>
<dbReference type="SUPFAM" id="SSF54427">
    <property type="entry name" value="NTF2-like"/>
    <property type="match status" value="1"/>
</dbReference>
<dbReference type="PRINTS" id="PR00411">
    <property type="entry name" value="PNDRDTASEI"/>
</dbReference>
<dbReference type="GO" id="GO:0050660">
    <property type="term" value="F:flavin adenine dinucleotide binding"/>
    <property type="evidence" value="ECO:0007669"/>
    <property type="project" value="InterPro"/>
</dbReference>
<dbReference type="RefSeq" id="WP_184474049.1">
    <property type="nucleotide sequence ID" value="NZ_JACHOV010000002.1"/>
</dbReference>
<keyword evidence="3" id="KW-0560">Oxidoreductase</keyword>
<name>A0A840HRK3_9SPHN</name>
<dbReference type="PANTHER" id="PTHR43539:SF68">
    <property type="entry name" value="FLAVIN-BINDING MONOOXYGENASE-LIKE PROTEIN (AFU_ORTHOLOGUE AFUA_4G09220)"/>
    <property type="match status" value="1"/>
</dbReference>
<dbReference type="GO" id="GO:0050661">
    <property type="term" value="F:NADP binding"/>
    <property type="evidence" value="ECO:0007669"/>
    <property type="project" value="InterPro"/>
</dbReference>
<dbReference type="GO" id="GO:0004499">
    <property type="term" value="F:N,N-dimethylaniline monooxygenase activity"/>
    <property type="evidence" value="ECO:0007669"/>
    <property type="project" value="InterPro"/>
</dbReference>
<evidence type="ECO:0000256" key="1">
    <source>
        <dbReference type="ARBA" id="ARBA00022630"/>
    </source>
</evidence>
<dbReference type="Gene3D" id="3.50.50.60">
    <property type="entry name" value="FAD/NAD(P)-binding domain"/>
    <property type="match status" value="1"/>
</dbReference>
<dbReference type="InterPro" id="IPR032710">
    <property type="entry name" value="NTF2-like_dom_sf"/>
</dbReference>
<comment type="caution">
    <text evidence="4">The sequence shown here is derived from an EMBL/GenBank/DDBJ whole genome shotgun (WGS) entry which is preliminary data.</text>
</comment>
<dbReference type="Pfam" id="PF00743">
    <property type="entry name" value="FMO-like"/>
    <property type="match status" value="1"/>
</dbReference>
<evidence type="ECO:0000256" key="3">
    <source>
        <dbReference type="ARBA" id="ARBA00023002"/>
    </source>
</evidence>
<dbReference type="AlphaFoldDB" id="A0A840HRK3"/>
<keyword evidence="1" id="KW-0285">Flavoprotein</keyword>
<dbReference type="Proteomes" id="UP000575068">
    <property type="component" value="Unassembled WGS sequence"/>
</dbReference>
<sequence>MNDLQVETEAVEWVSAFDDAIGSRDAAKLKDLFSDPAYFRDNGALTWDYRQFHGRDVVVSTLVGLAGEIQPHRFRISSDWPAPNLQDHGGNEIFEAFFDFDTKFGKGVLVLNAVRDGASSRLRARAIFTRLEDLHGTEPLARHPAGRGYVSAHPGQTWKQHRDAARQYLDREPEVVVVGAGQAGLTTAACLRRLGVDVLNIDRYDHVGDSWNKRYDALYLHNPIEMNGFPFLPFPPHYPQYLPKDLIGDWLDIYARYMDLTVWTGTEFVSATYDASADRWDAVVRSSDGTERELHPRHIVWATGGIGGKPFVPTWDGIEAFAGKVMHSSQYTGAADYGIKKAIIIGVATSAHDIARNLHDGGVEVTMFQRGPVVVNNVDTANLAYAGYLDPAIPTELVDLRYGIGLINPLRESASRAYHTMAQDIDRELLDGLKAAGLELGDGVDGQGWLDLFLRTGGGYYLNTGTSELIAAGKIKIEQFKRIVEFVPAGVELDDGSIVQGDIIVLATGYQSRKSEVASVFGQDIGDRVGEIARLDPEGEWASMWGQTGQRGLWFNGGGINQMRPGSQRLALLIKADLAGYISETFRRKANG</sequence>
<evidence type="ECO:0000256" key="2">
    <source>
        <dbReference type="ARBA" id="ARBA00022827"/>
    </source>
</evidence>
<evidence type="ECO:0000313" key="4">
    <source>
        <dbReference type="EMBL" id="MBB4640174.1"/>
    </source>
</evidence>
<keyword evidence="5" id="KW-1185">Reference proteome</keyword>